<reference evidence="1 2" key="1">
    <citation type="journal article" date="2014" name="Science">
        <title>Plant genetics. Early allopolyploid evolution in the post-Neolithic Brassica napus oilseed genome.</title>
        <authorList>
            <person name="Chalhoub B."/>
            <person name="Denoeud F."/>
            <person name="Liu S."/>
            <person name="Parkin I.A."/>
            <person name="Tang H."/>
            <person name="Wang X."/>
            <person name="Chiquet J."/>
            <person name="Belcram H."/>
            <person name="Tong C."/>
            <person name="Samans B."/>
            <person name="Correa M."/>
            <person name="Da Silva C."/>
            <person name="Just J."/>
            <person name="Falentin C."/>
            <person name="Koh C.S."/>
            <person name="Le Clainche I."/>
            <person name="Bernard M."/>
            <person name="Bento P."/>
            <person name="Noel B."/>
            <person name="Labadie K."/>
            <person name="Alberti A."/>
            <person name="Charles M."/>
            <person name="Arnaud D."/>
            <person name="Guo H."/>
            <person name="Daviaud C."/>
            <person name="Alamery S."/>
            <person name="Jabbari K."/>
            <person name="Zhao M."/>
            <person name="Edger P.P."/>
            <person name="Chelaifa H."/>
            <person name="Tack D."/>
            <person name="Lassalle G."/>
            <person name="Mestiri I."/>
            <person name="Schnel N."/>
            <person name="Le Paslier M.C."/>
            <person name="Fan G."/>
            <person name="Renault V."/>
            <person name="Bayer P.E."/>
            <person name="Golicz A.A."/>
            <person name="Manoli S."/>
            <person name="Lee T.H."/>
            <person name="Thi V.H."/>
            <person name="Chalabi S."/>
            <person name="Hu Q."/>
            <person name="Fan C."/>
            <person name="Tollenaere R."/>
            <person name="Lu Y."/>
            <person name="Battail C."/>
            <person name="Shen J."/>
            <person name="Sidebottom C.H."/>
            <person name="Wang X."/>
            <person name="Canaguier A."/>
            <person name="Chauveau A."/>
            <person name="Berard A."/>
            <person name="Deniot G."/>
            <person name="Guan M."/>
            <person name="Liu Z."/>
            <person name="Sun F."/>
            <person name="Lim Y.P."/>
            <person name="Lyons E."/>
            <person name="Town C.D."/>
            <person name="Bancroft I."/>
            <person name="Wang X."/>
            <person name="Meng J."/>
            <person name="Ma J."/>
            <person name="Pires J.C."/>
            <person name="King G.J."/>
            <person name="Brunel D."/>
            <person name="Delourme R."/>
            <person name="Renard M."/>
            <person name="Aury J.M."/>
            <person name="Adams K.L."/>
            <person name="Batley J."/>
            <person name="Snowdon R.J."/>
            <person name="Tost J."/>
            <person name="Edwards D."/>
            <person name="Zhou Y."/>
            <person name="Hua W."/>
            <person name="Sharpe A.G."/>
            <person name="Paterson A.H."/>
            <person name="Guan C."/>
            <person name="Wincker P."/>
        </authorList>
    </citation>
    <scope>NUCLEOTIDE SEQUENCE [LARGE SCALE GENOMIC DNA]</scope>
    <source>
        <strain evidence="2">cv. Darmor-bzh</strain>
    </source>
</reference>
<evidence type="ECO:0000313" key="1">
    <source>
        <dbReference type="EMBL" id="CDY45185.1"/>
    </source>
</evidence>
<proteinExistence type="predicted"/>
<dbReference type="EMBL" id="LK032617">
    <property type="protein sequence ID" value="CDY45185.1"/>
    <property type="molecule type" value="Genomic_DNA"/>
</dbReference>
<accession>A0A078I2U3</accession>
<sequence length="180" mass="19246">MATPLPSHHPTIPLNIWNTLLRSPRSLLVAMSPPSVSRLASSHVINDKTGTVLGVDVCTLLSNLDAVLTFDVCTFLVCIEAGAVLGVTDAANLDAGRLHIPIKSRSWCGYWFNLEAGPVLGVDVCTLLVNLDTVGVLNVDDCTFLGNLEAGVGLGVDNDVSIFHEVSKSLDRNDSNHRRC</sequence>
<dbReference type="OMA" id="PLNIWNT"/>
<name>A0A078I2U3_BRANA</name>
<protein>
    <submittedName>
        <fullName evidence="1">BnaA06g33890D protein</fullName>
    </submittedName>
</protein>
<dbReference type="Gramene" id="CDY45185">
    <property type="protein sequence ID" value="CDY45185"/>
    <property type="gene ID" value="GSBRNA2T00081609001"/>
</dbReference>
<dbReference type="PaxDb" id="3708-A0A078I2U3"/>
<gene>
    <name evidence="1" type="primary">BnaA06g33890D</name>
    <name evidence="1" type="ORF">GSBRNA2T00081609001</name>
</gene>
<keyword evidence="2" id="KW-1185">Reference proteome</keyword>
<evidence type="ECO:0000313" key="2">
    <source>
        <dbReference type="Proteomes" id="UP000028999"/>
    </source>
</evidence>
<organism evidence="1 2">
    <name type="scientific">Brassica napus</name>
    <name type="common">Rape</name>
    <dbReference type="NCBI Taxonomy" id="3708"/>
    <lineage>
        <taxon>Eukaryota</taxon>
        <taxon>Viridiplantae</taxon>
        <taxon>Streptophyta</taxon>
        <taxon>Embryophyta</taxon>
        <taxon>Tracheophyta</taxon>
        <taxon>Spermatophyta</taxon>
        <taxon>Magnoliopsida</taxon>
        <taxon>eudicotyledons</taxon>
        <taxon>Gunneridae</taxon>
        <taxon>Pentapetalae</taxon>
        <taxon>rosids</taxon>
        <taxon>malvids</taxon>
        <taxon>Brassicales</taxon>
        <taxon>Brassicaceae</taxon>
        <taxon>Brassiceae</taxon>
        <taxon>Brassica</taxon>
    </lineage>
</organism>
<dbReference type="Proteomes" id="UP000028999">
    <property type="component" value="Unassembled WGS sequence"/>
</dbReference>
<dbReference type="AlphaFoldDB" id="A0A078I2U3"/>